<dbReference type="PANTHER" id="PTHR21301:SF10">
    <property type="entry name" value="REVERSE TRANSCRIPTASE DOMAIN-CONTAINING PROTEIN"/>
    <property type="match status" value="1"/>
</dbReference>
<feature type="non-terminal residue" evidence="1">
    <location>
        <position position="1"/>
    </location>
</feature>
<name>A0A1R0F6L7_9HYPH</name>
<keyword evidence="2" id="KW-1185">Reference proteome</keyword>
<evidence type="ECO:0000313" key="2">
    <source>
        <dbReference type="Proteomes" id="UP000187344"/>
    </source>
</evidence>
<dbReference type="Proteomes" id="UP000187344">
    <property type="component" value="Unassembled WGS sequence"/>
</dbReference>
<dbReference type="PANTHER" id="PTHR21301">
    <property type="entry name" value="REVERSE TRANSCRIPTASE"/>
    <property type="match status" value="1"/>
</dbReference>
<dbReference type="EMBL" id="LXYT01000005">
    <property type="protein sequence ID" value="OLY42607.1"/>
    <property type="molecule type" value="Genomic_DNA"/>
</dbReference>
<accession>A0A1R0F6L7</accession>
<sequence length="110" mass="12705">NVPIRPLVNFKCAPTYNVSKLLASKHSNDLELEHVYNVKNRYEFVESVKNIDIDSNSRLVSFDIANLYTNIPVSETVDLVKCRLLQNSLDDEYVNQIVKLLVTVLKQNYF</sequence>
<comment type="caution">
    <text evidence="1">The sequence shown here is derived from an EMBL/GenBank/DDBJ whole genome shotgun (WGS) entry which is preliminary data.</text>
</comment>
<protein>
    <recommendedName>
        <fullName evidence="3">Reverse transcriptase (RNA-dependent DNA polymerase)</fullName>
    </recommendedName>
</protein>
<evidence type="ECO:0000313" key="1">
    <source>
        <dbReference type="EMBL" id="OLY42607.1"/>
    </source>
</evidence>
<dbReference type="AlphaFoldDB" id="A0A1R0F6L7"/>
<organism evidence="1 2">
    <name type="scientific">Bartonella apis</name>
    <dbReference type="NCBI Taxonomy" id="1686310"/>
    <lineage>
        <taxon>Bacteria</taxon>
        <taxon>Pseudomonadati</taxon>
        <taxon>Pseudomonadota</taxon>
        <taxon>Alphaproteobacteria</taxon>
        <taxon>Hyphomicrobiales</taxon>
        <taxon>Bartonellaceae</taxon>
        <taxon>Bartonella</taxon>
    </lineage>
</organism>
<reference evidence="1 2" key="1">
    <citation type="submission" date="2016-12" db="EMBL/GenBank/DDBJ databases">
        <title>Comparative genomics of Bartonella apis.</title>
        <authorList>
            <person name="Engel P."/>
        </authorList>
    </citation>
    <scope>NUCLEOTIDE SEQUENCE [LARGE SCALE GENOMIC DNA]</scope>
    <source>
        <strain evidence="1 2">PEB0149</strain>
    </source>
</reference>
<evidence type="ECO:0008006" key="3">
    <source>
        <dbReference type="Google" id="ProtNLM"/>
    </source>
</evidence>
<proteinExistence type="predicted"/>
<gene>
    <name evidence="1" type="ORF">PEB0149_000030</name>
</gene>